<protein>
    <submittedName>
        <fullName evidence="7">Zinc finger in N-recognin-domain-containing protein</fullName>
    </submittedName>
</protein>
<feature type="compositionally biased region" description="Low complexity" evidence="5">
    <location>
        <begin position="1"/>
        <end position="12"/>
    </location>
</feature>
<evidence type="ECO:0000256" key="3">
    <source>
        <dbReference type="ARBA" id="ARBA00022833"/>
    </source>
</evidence>
<reference evidence="7" key="1">
    <citation type="journal article" date="2023" name="Mol. Phylogenet. Evol.">
        <title>Genome-scale phylogeny and comparative genomics of the fungal order Sordariales.</title>
        <authorList>
            <person name="Hensen N."/>
            <person name="Bonometti L."/>
            <person name="Westerberg I."/>
            <person name="Brannstrom I.O."/>
            <person name="Guillou S."/>
            <person name="Cros-Aarteil S."/>
            <person name="Calhoun S."/>
            <person name="Haridas S."/>
            <person name="Kuo A."/>
            <person name="Mondo S."/>
            <person name="Pangilinan J."/>
            <person name="Riley R."/>
            <person name="LaButti K."/>
            <person name="Andreopoulos B."/>
            <person name="Lipzen A."/>
            <person name="Chen C."/>
            <person name="Yan M."/>
            <person name="Daum C."/>
            <person name="Ng V."/>
            <person name="Clum A."/>
            <person name="Steindorff A."/>
            <person name="Ohm R.A."/>
            <person name="Martin F."/>
            <person name="Silar P."/>
            <person name="Natvig D.O."/>
            <person name="Lalanne C."/>
            <person name="Gautier V."/>
            <person name="Ament-Velasquez S.L."/>
            <person name="Kruys A."/>
            <person name="Hutchinson M.I."/>
            <person name="Powell A.J."/>
            <person name="Barry K."/>
            <person name="Miller A.N."/>
            <person name="Grigoriev I.V."/>
            <person name="Debuchy R."/>
            <person name="Gladieux P."/>
            <person name="Hiltunen Thoren M."/>
            <person name="Johannesson H."/>
        </authorList>
    </citation>
    <scope>NUCLEOTIDE SEQUENCE</scope>
    <source>
        <strain evidence="7">CBS 560.94</strain>
    </source>
</reference>
<evidence type="ECO:0000256" key="1">
    <source>
        <dbReference type="ARBA" id="ARBA00022723"/>
    </source>
</evidence>
<dbReference type="CDD" id="cd19677">
    <property type="entry name" value="UBR-box_UBR7"/>
    <property type="match status" value="1"/>
</dbReference>
<feature type="compositionally biased region" description="Low complexity" evidence="5">
    <location>
        <begin position="410"/>
        <end position="444"/>
    </location>
</feature>
<dbReference type="GO" id="GO:0005737">
    <property type="term" value="C:cytoplasm"/>
    <property type="evidence" value="ECO:0007669"/>
    <property type="project" value="TreeGrafter"/>
</dbReference>
<dbReference type="GO" id="GO:0061630">
    <property type="term" value="F:ubiquitin protein ligase activity"/>
    <property type="evidence" value="ECO:0007669"/>
    <property type="project" value="InterPro"/>
</dbReference>
<evidence type="ECO:0000256" key="4">
    <source>
        <dbReference type="PROSITE-ProRule" id="PRU00508"/>
    </source>
</evidence>
<feature type="region of interest" description="Disordered" evidence="5">
    <location>
        <begin position="226"/>
        <end position="282"/>
    </location>
</feature>
<dbReference type="RefSeq" id="XP_062685257.1">
    <property type="nucleotide sequence ID" value="XM_062826470.1"/>
</dbReference>
<feature type="compositionally biased region" description="Acidic residues" evidence="5">
    <location>
        <begin position="589"/>
        <end position="599"/>
    </location>
</feature>
<dbReference type="PANTHER" id="PTHR13513">
    <property type="entry name" value="E3 UBIQUITIN-PROTEIN LIGASE UBR7"/>
    <property type="match status" value="1"/>
</dbReference>
<evidence type="ECO:0000313" key="8">
    <source>
        <dbReference type="Proteomes" id="UP001278500"/>
    </source>
</evidence>
<dbReference type="GeneID" id="87863624"/>
<proteinExistence type="predicted"/>
<feature type="compositionally biased region" description="Polar residues" evidence="5">
    <location>
        <begin position="23"/>
        <end position="43"/>
    </location>
</feature>
<dbReference type="PANTHER" id="PTHR13513:SF9">
    <property type="entry name" value="E3 UBIQUITIN-PROTEIN LIGASE UBR7-RELATED"/>
    <property type="match status" value="1"/>
</dbReference>
<feature type="compositionally biased region" description="Basic and acidic residues" evidence="5">
    <location>
        <begin position="601"/>
        <end position="610"/>
    </location>
</feature>
<feature type="region of interest" description="Disordered" evidence="5">
    <location>
        <begin position="489"/>
        <end position="525"/>
    </location>
</feature>
<feature type="region of interest" description="Disordered" evidence="5">
    <location>
        <begin position="328"/>
        <end position="366"/>
    </location>
</feature>
<feature type="region of interest" description="Disordered" evidence="5">
    <location>
        <begin position="578"/>
        <end position="610"/>
    </location>
</feature>
<feature type="domain" description="UBR-type" evidence="6">
    <location>
        <begin position="66"/>
        <end position="144"/>
    </location>
</feature>
<keyword evidence="3" id="KW-0862">Zinc</keyword>
<dbReference type="SMART" id="SM00396">
    <property type="entry name" value="ZnF_UBR1"/>
    <property type="match status" value="1"/>
</dbReference>
<dbReference type="Pfam" id="PF02207">
    <property type="entry name" value="zf-UBR"/>
    <property type="match status" value="1"/>
</dbReference>
<dbReference type="InterPro" id="IPR047506">
    <property type="entry name" value="UBR7-like_UBR-box"/>
</dbReference>
<dbReference type="PROSITE" id="PS51157">
    <property type="entry name" value="ZF_UBR"/>
    <property type="match status" value="1"/>
</dbReference>
<evidence type="ECO:0000256" key="2">
    <source>
        <dbReference type="ARBA" id="ARBA00022771"/>
    </source>
</evidence>
<evidence type="ECO:0000259" key="6">
    <source>
        <dbReference type="PROSITE" id="PS51157"/>
    </source>
</evidence>
<feature type="compositionally biased region" description="Acidic residues" evidence="5">
    <location>
        <begin position="262"/>
        <end position="273"/>
    </location>
</feature>
<evidence type="ECO:0000256" key="5">
    <source>
        <dbReference type="SAM" id="MobiDB-lite"/>
    </source>
</evidence>
<sequence>MDPQPAQQPAEATQDGHEASASVAPTKTRTESFSAKSENSQTAADFIRDQMQLEADAREALPYSIENCTKPLGPLRQAVFSCLTCNPPPADPKAPYNAAGICYSCSVQCHGEHTLVEIFAKRNFTCDCGTTRFPATSPCNLRINEETGTKGGVHSEEPDANNKYNQNFRNRFCGCECDYDPFEQKGTMFQCLGLGTAETGGCGEDWYHPGCIVGLGPDWYEKMEKKDKPKSALKTEVQTESGGPLPTIAEDETTEQNGANAEEAEEEDEDDDPPPPPGFPADDDFEGFICYKCVEAYPWIKRYAGTEGFLPPVYLKEEGSKPVEQITTATSELEVNGDSSSKKRKASDDDNEDVVESQEKKPKTEELAVSETVQSATTTTVTAESITTNGATTAAAVAVVESATTTITTIDAPTTTDVPMTTDSPTPDPDSAPSAAPKPCLLSSLPPPPPGPSKFSLFFTTTPDFRSSLCHCTTCFPLLLPHPQLLEEEETYEPPVSEDGSSVNDDLRSQHGGSSKGSGSLLERGESALRNIDRVRAIEGVMAYNHLKDKLKPFFREFAESGRAVSAEDIKGYFAKLRGDEEVRRNGGGEEEGEGEGGVEGDGRKEQDGY</sequence>
<feature type="region of interest" description="Disordered" evidence="5">
    <location>
        <begin position="410"/>
        <end position="447"/>
    </location>
</feature>
<comment type="caution">
    <text evidence="7">The sequence shown here is derived from an EMBL/GenBank/DDBJ whole genome shotgun (WGS) entry which is preliminary data.</text>
</comment>
<dbReference type="Proteomes" id="UP001278500">
    <property type="component" value="Unassembled WGS sequence"/>
</dbReference>
<dbReference type="EMBL" id="JAUEPP010000002">
    <property type="protein sequence ID" value="KAK3351962.1"/>
    <property type="molecule type" value="Genomic_DNA"/>
</dbReference>
<dbReference type="InterPro" id="IPR003126">
    <property type="entry name" value="Znf_UBR"/>
</dbReference>
<keyword evidence="1" id="KW-0479">Metal-binding</keyword>
<organism evidence="7 8">
    <name type="scientific">Neurospora tetraspora</name>
    <dbReference type="NCBI Taxonomy" id="94610"/>
    <lineage>
        <taxon>Eukaryota</taxon>
        <taxon>Fungi</taxon>
        <taxon>Dikarya</taxon>
        <taxon>Ascomycota</taxon>
        <taxon>Pezizomycotina</taxon>
        <taxon>Sordariomycetes</taxon>
        <taxon>Sordariomycetidae</taxon>
        <taxon>Sordariales</taxon>
        <taxon>Sordariaceae</taxon>
        <taxon>Neurospora</taxon>
    </lineage>
</organism>
<dbReference type="AlphaFoldDB" id="A0AAE0JLQ0"/>
<dbReference type="GO" id="GO:0008270">
    <property type="term" value="F:zinc ion binding"/>
    <property type="evidence" value="ECO:0007669"/>
    <property type="project" value="UniProtKB-KW"/>
</dbReference>
<keyword evidence="8" id="KW-1185">Reference proteome</keyword>
<keyword evidence="2" id="KW-0863">Zinc-finger</keyword>
<feature type="region of interest" description="Disordered" evidence="5">
    <location>
        <begin position="1"/>
        <end position="43"/>
    </location>
</feature>
<accession>A0AAE0JLQ0</accession>
<feature type="zinc finger region" description="UBR-type" evidence="4">
    <location>
        <begin position="66"/>
        <end position="144"/>
    </location>
</feature>
<feature type="compositionally biased region" description="Basic and acidic residues" evidence="5">
    <location>
        <begin position="578"/>
        <end position="588"/>
    </location>
</feature>
<feature type="compositionally biased region" description="Basic and acidic residues" evidence="5">
    <location>
        <begin position="357"/>
        <end position="366"/>
    </location>
</feature>
<evidence type="ECO:0000313" key="7">
    <source>
        <dbReference type="EMBL" id="KAK3351962.1"/>
    </source>
</evidence>
<gene>
    <name evidence="7" type="ORF">B0H65DRAFT_459590</name>
</gene>
<dbReference type="InterPro" id="IPR040204">
    <property type="entry name" value="UBR7"/>
</dbReference>
<reference evidence="7" key="2">
    <citation type="submission" date="2023-06" db="EMBL/GenBank/DDBJ databases">
        <authorList>
            <consortium name="Lawrence Berkeley National Laboratory"/>
            <person name="Haridas S."/>
            <person name="Hensen N."/>
            <person name="Bonometti L."/>
            <person name="Westerberg I."/>
            <person name="Brannstrom I.O."/>
            <person name="Guillou S."/>
            <person name="Cros-Aarteil S."/>
            <person name="Calhoun S."/>
            <person name="Kuo A."/>
            <person name="Mondo S."/>
            <person name="Pangilinan J."/>
            <person name="Riley R."/>
            <person name="Labutti K."/>
            <person name="Andreopoulos B."/>
            <person name="Lipzen A."/>
            <person name="Chen C."/>
            <person name="Yanf M."/>
            <person name="Daum C."/>
            <person name="Ng V."/>
            <person name="Clum A."/>
            <person name="Steindorff A."/>
            <person name="Ohm R."/>
            <person name="Martin F."/>
            <person name="Silar P."/>
            <person name="Natvig D."/>
            <person name="Lalanne C."/>
            <person name="Gautier V."/>
            <person name="Ament-Velasquez S.L."/>
            <person name="Kruys A."/>
            <person name="Hutchinson M.I."/>
            <person name="Powell A.J."/>
            <person name="Barry K."/>
            <person name="Miller A.N."/>
            <person name="Grigoriev I.V."/>
            <person name="Debuchy R."/>
            <person name="Gladieux P."/>
            <person name="Thoren M.H."/>
            <person name="Johannesson H."/>
        </authorList>
    </citation>
    <scope>NUCLEOTIDE SEQUENCE</scope>
    <source>
        <strain evidence="7">CBS 560.94</strain>
    </source>
</reference>
<name>A0AAE0JLQ0_9PEZI</name>